<proteinExistence type="predicted"/>
<dbReference type="Proteomes" id="UP000486602">
    <property type="component" value="Unassembled WGS sequence"/>
</dbReference>
<organism evidence="1 2">
    <name type="scientific">Cryomorpha ignava</name>
    <dbReference type="NCBI Taxonomy" id="101383"/>
    <lineage>
        <taxon>Bacteria</taxon>
        <taxon>Pseudomonadati</taxon>
        <taxon>Bacteroidota</taxon>
        <taxon>Flavobacteriia</taxon>
        <taxon>Flavobacteriales</taxon>
        <taxon>Cryomorphaceae</taxon>
        <taxon>Cryomorpha</taxon>
    </lineage>
</organism>
<accession>A0A7K3WUX0</accession>
<comment type="caution">
    <text evidence="1">The sequence shown here is derived from an EMBL/GenBank/DDBJ whole genome shotgun (WGS) entry which is preliminary data.</text>
</comment>
<reference evidence="1 2" key="1">
    <citation type="submission" date="2020-02" db="EMBL/GenBank/DDBJ databases">
        <title>Out from the shadows clarifying the taxonomy of the family Cryomorphaceae and related taxa by utilizing the GTDB taxonomic framework.</title>
        <authorList>
            <person name="Bowman J.P."/>
        </authorList>
    </citation>
    <scope>NUCLEOTIDE SEQUENCE [LARGE SCALE GENOMIC DNA]</scope>
    <source>
        <strain evidence="1 2">QSSC 1-22</strain>
    </source>
</reference>
<sequence>MKDFKKLKIWHNAIEIAVLAYPHARLLPSEEKFE</sequence>
<protein>
    <submittedName>
        <fullName evidence="1">Four helix bundle protein</fullName>
    </submittedName>
</protein>
<name>A0A7K3WUX0_9FLAO</name>
<gene>
    <name evidence="1" type="ORF">G3O08_17545</name>
</gene>
<evidence type="ECO:0000313" key="2">
    <source>
        <dbReference type="Proteomes" id="UP000486602"/>
    </source>
</evidence>
<evidence type="ECO:0000313" key="1">
    <source>
        <dbReference type="EMBL" id="NEN25304.1"/>
    </source>
</evidence>
<dbReference type="RefSeq" id="WP_163286762.1">
    <property type="nucleotide sequence ID" value="NZ_JAAGVY010000047.1"/>
</dbReference>
<dbReference type="EMBL" id="JAAGVY010000047">
    <property type="protein sequence ID" value="NEN25304.1"/>
    <property type="molecule type" value="Genomic_DNA"/>
</dbReference>
<keyword evidence="2" id="KW-1185">Reference proteome</keyword>
<dbReference type="AlphaFoldDB" id="A0A7K3WUX0"/>